<name>A0A830HRU7_9CHLO</name>
<sequence>MTCRSTPRAVSTARCRRGVPRKSIWYSGIVPDVLSVDRGTENGLCCRQVIYVERAVRAALGERQSERPPVFYTRSVHNTRIERFWPELNVRFTLLAQRWNKRRREKADVALRRVLYLKTLMEILEEKRARDDEIRARDEDALIGPRGHILKTIELFNADNSMADVKQHSTFVNVDAMQLDTGSSNRRRVAAAAVLHHYTATPGSTRCT</sequence>
<organism evidence="1 2">
    <name type="scientific">Pycnococcus provasolii</name>
    <dbReference type="NCBI Taxonomy" id="41880"/>
    <lineage>
        <taxon>Eukaryota</taxon>
        <taxon>Viridiplantae</taxon>
        <taxon>Chlorophyta</taxon>
        <taxon>Pseudoscourfieldiophyceae</taxon>
        <taxon>Pseudoscourfieldiales</taxon>
        <taxon>Pycnococcaceae</taxon>
        <taxon>Pycnococcus</taxon>
    </lineage>
</organism>
<keyword evidence="2" id="KW-1185">Reference proteome</keyword>
<dbReference type="Proteomes" id="UP000660262">
    <property type="component" value="Unassembled WGS sequence"/>
</dbReference>
<comment type="caution">
    <text evidence="1">The sequence shown here is derived from an EMBL/GenBank/DDBJ whole genome shotgun (WGS) entry which is preliminary data.</text>
</comment>
<evidence type="ECO:0000313" key="1">
    <source>
        <dbReference type="EMBL" id="GHP07677.1"/>
    </source>
</evidence>
<dbReference type="EMBL" id="BNJQ01000017">
    <property type="protein sequence ID" value="GHP07677.1"/>
    <property type="molecule type" value="Genomic_DNA"/>
</dbReference>
<proteinExistence type="predicted"/>
<reference evidence="1" key="1">
    <citation type="submission" date="2020-10" db="EMBL/GenBank/DDBJ databases">
        <title>Unveiling of a novel bifunctional photoreceptor, Dualchrome1, isolated from a cosmopolitan green alga.</title>
        <authorList>
            <person name="Suzuki S."/>
            <person name="Kawachi M."/>
        </authorList>
    </citation>
    <scope>NUCLEOTIDE SEQUENCE</scope>
    <source>
        <strain evidence="1">NIES 2893</strain>
    </source>
</reference>
<protein>
    <submittedName>
        <fullName evidence="1">Uncharacterized protein</fullName>
    </submittedName>
</protein>
<gene>
    <name evidence="1" type="ORF">PPROV_000641900</name>
</gene>
<dbReference type="AlphaFoldDB" id="A0A830HRU7"/>
<evidence type="ECO:0000313" key="2">
    <source>
        <dbReference type="Proteomes" id="UP000660262"/>
    </source>
</evidence>
<accession>A0A830HRU7</accession>